<gene>
    <name evidence="3" type="ORF">ACHAWU_008256</name>
</gene>
<dbReference type="Proteomes" id="UP001530293">
    <property type="component" value="Unassembled WGS sequence"/>
</dbReference>
<keyword evidence="1" id="KW-0812">Transmembrane</keyword>
<protein>
    <recommendedName>
        <fullName evidence="2">DUF4190 domain-containing protein</fullName>
    </recommendedName>
</protein>
<dbReference type="AlphaFoldDB" id="A0ABD3M4B1"/>
<evidence type="ECO:0000259" key="2">
    <source>
        <dbReference type="Pfam" id="PF13828"/>
    </source>
</evidence>
<sequence length="127" mass="13572">MMSDDKMIDQSYPTAAATPVTIPMGTADRVVNTRVSNDADKSFLLGILSFFCCPICIGPYAIHLGVRAKKEIKENPNEVTGECKANSGIATASIAMILSVVFTIIFIVNFMKAYSEAEAEAAAMNGN</sequence>
<proteinExistence type="predicted"/>
<name>A0ABD3M4B1_9STRA</name>
<keyword evidence="4" id="KW-1185">Reference proteome</keyword>
<dbReference type="InterPro" id="IPR025241">
    <property type="entry name" value="DUF4190"/>
</dbReference>
<comment type="caution">
    <text evidence="3">The sequence shown here is derived from an EMBL/GenBank/DDBJ whole genome shotgun (WGS) entry which is preliminary data.</text>
</comment>
<reference evidence="3 4" key="1">
    <citation type="submission" date="2024-10" db="EMBL/GenBank/DDBJ databases">
        <title>Updated reference genomes for cyclostephanoid diatoms.</title>
        <authorList>
            <person name="Roberts W.R."/>
            <person name="Alverson A.J."/>
        </authorList>
    </citation>
    <scope>NUCLEOTIDE SEQUENCE [LARGE SCALE GENOMIC DNA]</scope>
    <source>
        <strain evidence="3 4">AJA232-27</strain>
    </source>
</reference>
<feature type="domain" description="DUF4190" evidence="2">
    <location>
        <begin position="42"/>
        <end position="102"/>
    </location>
</feature>
<evidence type="ECO:0000313" key="4">
    <source>
        <dbReference type="Proteomes" id="UP001530293"/>
    </source>
</evidence>
<dbReference type="EMBL" id="JALLBG020000228">
    <property type="protein sequence ID" value="KAL3758502.1"/>
    <property type="molecule type" value="Genomic_DNA"/>
</dbReference>
<accession>A0ABD3M4B1</accession>
<evidence type="ECO:0000256" key="1">
    <source>
        <dbReference type="SAM" id="Phobius"/>
    </source>
</evidence>
<feature type="transmembrane region" description="Helical" evidence="1">
    <location>
        <begin position="43"/>
        <end position="66"/>
    </location>
</feature>
<keyword evidence="1" id="KW-1133">Transmembrane helix</keyword>
<keyword evidence="1" id="KW-0472">Membrane</keyword>
<dbReference type="Pfam" id="PF13828">
    <property type="entry name" value="DUF4190"/>
    <property type="match status" value="1"/>
</dbReference>
<organism evidence="3 4">
    <name type="scientific">Discostella pseudostelligera</name>
    <dbReference type="NCBI Taxonomy" id="259834"/>
    <lineage>
        <taxon>Eukaryota</taxon>
        <taxon>Sar</taxon>
        <taxon>Stramenopiles</taxon>
        <taxon>Ochrophyta</taxon>
        <taxon>Bacillariophyta</taxon>
        <taxon>Coscinodiscophyceae</taxon>
        <taxon>Thalassiosirophycidae</taxon>
        <taxon>Stephanodiscales</taxon>
        <taxon>Stephanodiscaceae</taxon>
        <taxon>Discostella</taxon>
    </lineage>
</organism>
<feature type="transmembrane region" description="Helical" evidence="1">
    <location>
        <begin position="87"/>
        <end position="108"/>
    </location>
</feature>
<evidence type="ECO:0000313" key="3">
    <source>
        <dbReference type="EMBL" id="KAL3758502.1"/>
    </source>
</evidence>